<evidence type="ECO:0000313" key="1">
    <source>
        <dbReference type="EMBL" id="GGH78282.1"/>
    </source>
</evidence>
<dbReference type="Proteomes" id="UP000627292">
    <property type="component" value="Unassembled WGS sequence"/>
</dbReference>
<organism evidence="1 2">
    <name type="scientific">Filimonas zeae</name>
    <dbReference type="NCBI Taxonomy" id="1737353"/>
    <lineage>
        <taxon>Bacteria</taxon>
        <taxon>Pseudomonadati</taxon>
        <taxon>Bacteroidota</taxon>
        <taxon>Chitinophagia</taxon>
        <taxon>Chitinophagales</taxon>
        <taxon>Chitinophagaceae</taxon>
        <taxon>Filimonas</taxon>
    </lineage>
</organism>
<keyword evidence="2" id="KW-1185">Reference proteome</keyword>
<comment type="caution">
    <text evidence="1">The sequence shown here is derived from an EMBL/GenBank/DDBJ whole genome shotgun (WGS) entry which is preliminary data.</text>
</comment>
<proteinExistence type="predicted"/>
<gene>
    <name evidence="1" type="ORF">GCM10011379_45940</name>
</gene>
<evidence type="ECO:0000313" key="2">
    <source>
        <dbReference type="Proteomes" id="UP000627292"/>
    </source>
</evidence>
<protein>
    <submittedName>
        <fullName evidence="1">Uncharacterized protein</fullName>
    </submittedName>
</protein>
<dbReference type="EMBL" id="BMIB01000004">
    <property type="protein sequence ID" value="GGH78282.1"/>
    <property type="molecule type" value="Genomic_DNA"/>
</dbReference>
<reference evidence="1" key="2">
    <citation type="submission" date="2020-09" db="EMBL/GenBank/DDBJ databases">
        <authorList>
            <person name="Sun Q."/>
            <person name="Zhou Y."/>
        </authorList>
    </citation>
    <scope>NUCLEOTIDE SEQUENCE</scope>
    <source>
        <strain evidence="1">CGMCC 1.15290</strain>
    </source>
</reference>
<accession>A0A917MYD0</accession>
<sequence length="66" mass="7274">MKNILIAAGIVGAATAGVILYMRNRNKTSETLHDVADAAGDAHEGVRRFFRKSKNEAKREYNHAMS</sequence>
<dbReference type="RefSeq" id="WP_188956774.1">
    <property type="nucleotide sequence ID" value="NZ_BMIB01000004.1"/>
</dbReference>
<reference evidence="1" key="1">
    <citation type="journal article" date="2014" name="Int. J. Syst. Evol. Microbiol.">
        <title>Complete genome sequence of Corynebacterium casei LMG S-19264T (=DSM 44701T), isolated from a smear-ripened cheese.</title>
        <authorList>
            <consortium name="US DOE Joint Genome Institute (JGI-PGF)"/>
            <person name="Walter F."/>
            <person name="Albersmeier A."/>
            <person name="Kalinowski J."/>
            <person name="Ruckert C."/>
        </authorList>
    </citation>
    <scope>NUCLEOTIDE SEQUENCE</scope>
    <source>
        <strain evidence="1">CGMCC 1.15290</strain>
    </source>
</reference>
<dbReference type="AlphaFoldDB" id="A0A917MYD0"/>
<name>A0A917MYD0_9BACT</name>